<dbReference type="OrthoDB" id="5458135at2"/>
<evidence type="ECO:0000256" key="4">
    <source>
        <dbReference type="ARBA" id="ARBA00022723"/>
    </source>
</evidence>
<protein>
    <recommendedName>
        <fullName evidence="8">Ribonuclease VapC</fullName>
        <shortName evidence="8">RNase VapC</shortName>
        <ecNumber evidence="8">3.1.-.-</ecNumber>
    </recommendedName>
    <alternativeName>
        <fullName evidence="8">Toxin VapC</fullName>
    </alternativeName>
</protein>
<keyword evidence="2 8" id="KW-1277">Toxin-antitoxin system</keyword>
<evidence type="ECO:0000256" key="7">
    <source>
        <dbReference type="ARBA" id="ARBA00038093"/>
    </source>
</evidence>
<proteinExistence type="inferred from homology"/>
<evidence type="ECO:0000256" key="2">
    <source>
        <dbReference type="ARBA" id="ARBA00022649"/>
    </source>
</evidence>
<comment type="function">
    <text evidence="8">Toxic component of a toxin-antitoxin (TA) system. An RNase.</text>
</comment>
<dbReference type="CDD" id="cd18731">
    <property type="entry name" value="PIN_NgFitB-like"/>
    <property type="match status" value="1"/>
</dbReference>
<dbReference type="InterPro" id="IPR002716">
    <property type="entry name" value="PIN_dom"/>
</dbReference>
<dbReference type="GO" id="GO:0000287">
    <property type="term" value="F:magnesium ion binding"/>
    <property type="evidence" value="ECO:0007669"/>
    <property type="project" value="UniProtKB-UniRule"/>
</dbReference>
<keyword evidence="8" id="KW-0800">Toxin</keyword>
<dbReference type="EMBL" id="SMTL01000002">
    <property type="protein sequence ID" value="TDK37062.1"/>
    <property type="molecule type" value="Genomic_DNA"/>
</dbReference>
<keyword evidence="5 8" id="KW-0378">Hydrolase</keyword>
<gene>
    <name evidence="8" type="primary">vapC</name>
    <name evidence="10" type="ORF">E2F50_09185</name>
</gene>
<evidence type="ECO:0000256" key="8">
    <source>
        <dbReference type="HAMAP-Rule" id="MF_00265"/>
    </source>
</evidence>
<dbReference type="RefSeq" id="WP_133315830.1">
    <property type="nucleotide sequence ID" value="NZ_SMTL01000002.1"/>
</dbReference>
<sequence length="139" mass="15500">MILVDTNVISELMKDDRHRAVEDWLDLQVKERLYAPAISLGEIVYGIEKLPEGNRKSRLRLLMKDIFAYQFTDRVLPFDEQAAYAYGRIVAAARARGKSILIADGQIAAIAEVNGLTVATRDTAPFEAAGVPVIDPWKL</sequence>
<evidence type="ECO:0000313" key="11">
    <source>
        <dbReference type="Proteomes" id="UP000295238"/>
    </source>
</evidence>
<evidence type="ECO:0000256" key="3">
    <source>
        <dbReference type="ARBA" id="ARBA00022722"/>
    </source>
</evidence>
<dbReference type="PANTHER" id="PTHR33653">
    <property type="entry name" value="RIBONUCLEASE VAPC2"/>
    <property type="match status" value="1"/>
</dbReference>
<dbReference type="PANTHER" id="PTHR33653:SF1">
    <property type="entry name" value="RIBONUCLEASE VAPC2"/>
    <property type="match status" value="1"/>
</dbReference>
<feature type="domain" description="PIN" evidence="9">
    <location>
        <begin position="2"/>
        <end position="127"/>
    </location>
</feature>
<dbReference type="AlphaFoldDB" id="A0A4R5UJL0"/>
<dbReference type="Proteomes" id="UP000295238">
    <property type="component" value="Unassembled WGS sequence"/>
</dbReference>
<feature type="binding site" evidence="8">
    <location>
        <position position="5"/>
    </location>
    <ligand>
        <name>Mg(2+)</name>
        <dbReference type="ChEBI" id="CHEBI:18420"/>
    </ligand>
</feature>
<dbReference type="Gene3D" id="3.40.50.1010">
    <property type="entry name" value="5'-nuclease"/>
    <property type="match status" value="1"/>
</dbReference>
<keyword evidence="11" id="KW-1185">Reference proteome</keyword>
<dbReference type="InterPro" id="IPR029060">
    <property type="entry name" value="PIN-like_dom_sf"/>
</dbReference>
<evidence type="ECO:0000313" key="10">
    <source>
        <dbReference type="EMBL" id="TDK37062.1"/>
    </source>
</evidence>
<dbReference type="InterPro" id="IPR050556">
    <property type="entry name" value="Type_II_TA_system_RNase"/>
</dbReference>
<keyword evidence="3 8" id="KW-0540">Nuclease</keyword>
<keyword evidence="4 8" id="KW-0479">Metal-binding</keyword>
<accession>A0A4R5UJL0</accession>
<evidence type="ECO:0000256" key="5">
    <source>
        <dbReference type="ARBA" id="ARBA00022801"/>
    </source>
</evidence>
<comment type="caution">
    <text evidence="10">The sequence shown here is derived from an EMBL/GenBank/DDBJ whole genome shotgun (WGS) entry which is preliminary data.</text>
</comment>
<organism evidence="10 11">
    <name type="scientific">Rhizobium deserti</name>
    <dbReference type="NCBI Taxonomy" id="2547961"/>
    <lineage>
        <taxon>Bacteria</taxon>
        <taxon>Pseudomonadati</taxon>
        <taxon>Pseudomonadota</taxon>
        <taxon>Alphaproteobacteria</taxon>
        <taxon>Hyphomicrobiales</taxon>
        <taxon>Rhizobiaceae</taxon>
        <taxon>Rhizobium/Agrobacterium group</taxon>
        <taxon>Rhizobium</taxon>
    </lineage>
</organism>
<keyword evidence="6 8" id="KW-0460">Magnesium</keyword>
<dbReference type="Pfam" id="PF01850">
    <property type="entry name" value="PIN"/>
    <property type="match status" value="1"/>
</dbReference>
<dbReference type="EC" id="3.1.-.-" evidence="8"/>
<evidence type="ECO:0000259" key="9">
    <source>
        <dbReference type="Pfam" id="PF01850"/>
    </source>
</evidence>
<comment type="similarity">
    <text evidence="7 8">Belongs to the PINc/VapC protein family.</text>
</comment>
<name>A0A4R5UJL0_9HYPH</name>
<dbReference type="InterPro" id="IPR022907">
    <property type="entry name" value="VapC_family"/>
</dbReference>
<dbReference type="GO" id="GO:0004540">
    <property type="term" value="F:RNA nuclease activity"/>
    <property type="evidence" value="ECO:0007669"/>
    <property type="project" value="InterPro"/>
</dbReference>
<feature type="binding site" evidence="8">
    <location>
        <position position="104"/>
    </location>
    <ligand>
        <name>Mg(2+)</name>
        <dbReference type="ChEBI" id="CHEBI:18420"/>
    </ligand>
</feature>
<reference evidence="10 11" key="1">
    <citation type="submission" date="2019-03" db="EMBL/GenBank/DDBJ databases">
        <title>Rhizobium sp. nov., an bacterium isolated from biocrust in Mu Us Desert.</title>
        <authorList>
            <person name="Lixiong L."/>
        </authorList>
    </citation>
    <scope>NUCLEOTIDE SEQUENCE [LARGE SCALE GENOMIC DNA]</scope>
    <source>
        <strain evidence="10 11">SPY-1</strain>
    </source>
</reference>
<evidence type="ECO:0000256" key="1">
    <source>
        <dbReference type="ARBA" id="ARBA00001946"/>
    </source>
</evidence>
<dbReference type="HAMAP" id="MF_00265">
    <property type="entry name" value="VapC_Nob1"/>
    <property type="match status" value="1"/>
</dbReference>
<dbReference type="GO" id="GO:0090729">
    <property type="term" value="F:toxin activity"/>
    <property type="evidence" value="ECO:0007669"/>
    <property type="project" value="UniProtKB-KW"/>
</dbReference>
<comment type="cofactor">
    <cofactor evidence="1 8">
        <name>Mg(2+)</name>
        <dbReference type="ChEBI" id="CHEBI:18420"/>
    </cofactor>
</comment>
<dbReference type="GO" id="GO:0016787">
    <property type="term" value="F:hydrolase activity"/>
    <property type="evidence" value="ECO:0007669"/>
    <property type="project" value="UniProtKB-KW"/>
</dbReference>
<dbReference type="SUPFAM" id="SSF88723">
    <property type="entry name" value="PIN domain-like"/>
    <property type="match status" value="1"/>
</dbReference>
<evidence type="ECO:0000256" key="6">
    <source>
        <dbReference type="ARBA" id="ARBA00022842"/>
    </source>
</evidence>